<evidence type="ECO:0000313" key="2">
    <source>
        <dbReference type="Proteomes" id="UP000297453"/>
    </source>
</evidence>
<dbReference type="AlphaFoldDB" id="A0A4R9FM60"/>
<reference evidence="1" key="1">
    <citation type="journal article" date="2019" name="PLoS Negl. Trop. Dis.">
        <title>Revisiting the worldwide diversity of Leptospira species in the environment.</title>
        <authorList>
            <person name="Vincent A.T."/>
            <person name="Schiettekatte O."/>
            <person name="Bourhy P."/>
            <person name="Veyrier F.J."/>
            <person name="Picardeau M."/>
        </authorList>
    </citation>
    <scope>NUCLEOTIDE SEQUENCE [LARGE SCALE GENOMIC DNA]</scope>
    <source>
        <strain evidence="1">SSS9</strain>
    </source>
</reference>
<organism evidence="1 2">
    <name type="scientific">Leptospira semungkisensis</name>
    <dbReference type="NCBI Taxonomy" id="2484985"/>
    <lineage>
        <taxon>Bacteria</taxon>
        <taxon>Pseudomonadati</taxon>
        <taxon>Spirochaetota</taxon>
        <taxon>Spirochaetia</taxon>
        <taxon>Leptospirales</taxon>
        <taxon>Leptospiraceae</taxon>
        <taxon>Leptospira</taxon>
    </lineage>
</organism>
<proteinExistence type="predicted"/>
<dbReference type="Proteomes" id="UP000297453">
    <property type="component" value="Unassembled WGS sequence"/>
</dbReference>
<dbReference type="RefSeq" id="WP_135589534.1">
    <property type="nucleotide sequence ID" value="NZ_RQEP01000019.1"/>
</dbReference>
<protein>
    <submittedName>
        <fullName evidence="1">Uncharacterized protein</fullName>
    </submittedName>
</protein>
<keyword evidence="2" id="KW-1185">Reference proteome</keyword>
<gene>
    <name evidence="1" type="ORF">EHO59_16410</name>
</gene>
<evidence type="ECO:0000313" key="1">
    <source>
        <dbReference type="EMBL" id="TGJ99442.1"/>
    </source>
</evidence>
<sequence>MKGTVAGINERFSRMIILTDSGYTFGIGNVEYMQLDHIITGDLRSSGTELLTNLTSGDDFVLDIEAYDCDKESALMLLNQA</sequence>
<dbReference type="EMBL" id="RQEP01000019">
    <property type="protein sequence ID" value="TGJ99442.1"/>
    <property type="molecule type" value="Genomic_DNA"/>
</dbReference>
<name>A0A4R9FM60_9LEPT</name>
<comment type="caution">
    <text evidence="1">The sequence shown here is derived from an EMBL/GenBank/DDBJ whole genome shotgun (WGS) entry which is preliminary data.</text>
</comment>
<dbReference type="OrthoDB" id="333477at2"/>
<accession>A0A4R9FM60</accession>